<name>A0A0A9FDR8_ARUDO</name>
<organism evidence="1">
    <name type="scientific">Arundo donax</name>
    <name type="common">Giant reed</name>
    <name type="synonym">Donax arundinaceus</name>
    <dbReference type="NCBI Taxonomy" id="35708"/>
    <lineage>
        <taxon>Eukaryota</taxon>
        <taxon>Viridiplantae</taxon>
        <taxon>Streptophyta</taxon>
        <taxon>Embryophyta</taxon>
        <taxon>Tracheophyta</taxon>
        <taxon>Spermatophyta</taxon>
        <taxon>Magnoliopsida</taxon>
        <taxon>Liliopsida</taxon>
        <taxon>Poales</taxon>
        <taxon>Poaceae</taxon>
        <taxon>PACMAD clade</taxon>
        <taxon>Arundinoideae</taxon>
        <taxon>Arundineae</taxon>
        <taxon>Arundo</taxon>
    </lineage>
</organism>
<dbReference type="AlphaFoldDB" id="A0A0A9FDR8"/>
<evidence type="ECO:0000313" key="1">
    <source>
        <dbReference type="EMBL" id="JAE11140.1"/>
    </source>
</evidence>
<proteinExistence type="predicted"/>
<protein>
    <submittedName>
        <fullName evidence="1">Uncharacterized protein</fullName>
    </submittedName>
</protein>
<accession>A0A0A9FDR8</accession>
<sequence>MLLCAANSAQFNFIFSRINSVLLSNATFCYIIKKSDNSSSQIFIPNS</sequence>
<reference evidence="1" key="1">
    <citation type="submission" date="2014-09" db="EMBL/GenBank/DDBJ databases">
        <authorList>
            <person name="Magalhaes I.L.F."/>
            <person name="Oliveira U."/>
            <person name="Santos F.R."/>
            <person name="Vidigal T.H.D.A."/>
            <person name="Brescovit A.D."/>
            <person name="Santos A.J."/>
        </authorList>
    </citation>
    <scope>NUCLEOTIDE SEQUENCE</scope>
    <source>
        <tissue evidence="1">Shoot tissue taken approximately 20 cm above the soil surface</tissue>
    </source>
</reference>
<reference evidence="1" key="2">
    <citation type="journal article" date="2015" name="Data Brief">
        <title>Shoot transcriptome of the giant reed, Arundo donax.</title>
        <authorList>
            <person name="Barrero R.A."/>
            <person name="Guerrero F.D."/>
            <person name="Moolhuijzen P."/>
            <person name="Goolsby J.A."/>
            <person name="Tidwell J."/>
            <person name="Bellgard S.E."/>
            <person name="Bellgard M.I."/>
        </authorList>
    </citation>
    <scope>NUCLEOTIDE SEQUENCE</scope>
    <source>
        <tissue evidence="1">Shoot tissue taken approximately 20 cm above the soil surface</tissue>
    </source>
</reference>
<dbReference type="EMBL" id="GBRH01186756">
    <property type="protein sequence ID" value="JAE11140.1"/>
    <property type="molecule type" value="Transcribed_RNA"/>
</dbReference>